<evidence type="ECO:0000259" key="2">
    <source>
        <dbReference type="Pfam" id="PF13472"/>
    </source>
</evidence>
<sequence length="407" mass="44737">MKKLLISLCLISSAHADFALRDGDTVAFLGDSITAARGYTKVVEHYTLMRYPDRKVRFINAGVGGDTATKCLERLEKDVFAKGATVVTVAFGINDIGWGTKADDEHKKLYLDGIRTIIERCREKKVRPIICSPAITAEVPDTAEKGYLQTMTDEGLALAKSLGAETVDLQRGMREVQRRVVEHNANAKDDDQVRMHVKDGIHLDDLGQIAMGYAMLKGLGAPEDVSSATIDFESSKGEGENCAISDVKTAGKELQFTRLDRGLPLNFGPFTLLQYRWVSLTDGLNRYTLSVKNLPEGEYEILANGRSLGKSSAESLAKGLNIASMTGNGWYPGGPWDAQSGVVKELVDARDKLSESERLQVMNLEQDGQVDPLIREMHEQQDTLVELQRHAAKPVPYHFSIKPAATP</sequence>
<feature type="chain" id="PRO_5032712447" evidence="1">
    <location>
        <begin position="20"/>
        <end position="407"/>
    </location>
</feature>
<dbReference type="PANTHER" id="PTHR30383:SF5">
    <property type="entry name" value="SGNH HYDROLASE-TYPE ESTERASE DOMAIN-CONTAINING PROTEIN"/>
    <property type="match status" value="1"/>
</dbReference>
<evidence type="ECO:0000256" key="1">
    <source>
        <dbReference type="SAM" id="SignalP"/>
    </source>
</evidence>
<keyword evidence="1" id="KW-0732">Signal</keyword>
<dbReference type="InterPro" id="IPR013830">
    <property type="entry name" value="SGNH_hydro"/>
</dbReference>
<feature type="domain" description="SGNH hydrolase-type esterase" evidence="2">
    <location>
        <begin position="28"/>
        <end position="208"/>
    </location>
</feature>
<keyword evidence="4" id="KW-1185">Reference proteome</keyword>
<name>A0A858RLM9_9BACT</name>
<proteinExistence type="predicted"/>
<keyword evidence="3" id="KW-0378">Hydrolase</keyword>
<dbReference type="SUPFAM" id="SSF52266">
    <property type="entry name" value="SGNH hydrolase"/>
    <property type="match status" value="1"/>
</dbReference>
<protein>
    <submittedName>
        <fullName evidence="3">SGNH/GDSL hydrolase family protein</fullName>
    </submittedName>
</protein>
<dbReference type="Gene3D" id="3.40.50.1110">
    <property type="entry name" value="SGNH hydrolase"/>
    <property type="match status" value="1"/>
</dbReference>
<dbReference type="EMBL" id="CP051774">
    <property type="protein sequence ID" value="QJE97404.1"/>
    <property type="molecule type" value="Genomic_DNA"/>
</dbReference>
<evidence type="ECO:0000313" key="3">
    <source>
        <dbReference type="EMBL" id="QJE97404.1"/>
    </source>
</evidence>
<accession>A0A858RLM9</accession>
<organism evidence="3 4">
    <name type="scientific">Luteolibacter luteus</name>
    <dbReference type="NCBI Taxonomy" id="2728835"/>
    <lineage>
        <taxon>Bacteria</taxon>
        <taxon>Pseudomonadati</taxon>
        <taxon>Verrucomicrobiota</taxon>
        <taxon>Verrucomicrobiia</taxon>
        <taxon>Verrucomicrobiales</taxon>
        <taxon>Verrucomicrobiaceae</taxon>
        <taxon>Luteolibacter</taxon>
    </lineage>
</organism>
<dbReference type="KEGG" id="luo:HHL09_16960"/>
<dbReference type="Proteomes" id="UP000501812">
    <property type="component" value="Chromosome"/>
</dbReference>
<dbReference type="Pfam" id="PF13472">
    <property type="entry name" value="Lipase_GDSL_2"/>
    <property type="match status" value="1"/>
</dbReference>
<dbReference type="CDD" id="cd01834">
    <property type="entry name" value="SGNH_hydrolase_like_2"/>
    <property type="match status" value="1"/>
</dbReference>
<reference evidence="3 4" key="1">
    <citation type="submission" date="2020-04" db="EMBL/GenBank/DDBJ databases">
        <title>Luteolibacter sp. G-1-1-1 isolated from soil.</title>
        <authorList>
            <person name="Dahal R.H."/>
        </authorList>
    </citation>
    <scope>NUCLEOTIDE SEQUENCE [LARGE SCALE GENOMIC DNA]</scope>
    <source>
        <strain evidence="3 4">G-1-1-1</strain>
    </source>
</reference>
<evidence type="ECO:0000313" key="4">
    <source>
        <dbReference type="Proteomes" id="UP000501812"/>
    </source>
</evidence>
<dbReference type="AlphaFoldDB" id="A0A858RLM9"/>
<dbReference type="RefSeq" id="WP_169455804.1">
    <property type="nucleotide sequence ID" value="NZ_CP051774.1"/>
</dbReference>
<feature type="signal peptide" evidence="1">
    <location>
        <begin position="1"/>
        <end position="19"/>
    </location>
</feature>
<dbReference type="GO" id="GO:0004622">
    <property type="term" value="F:phosphatidylcholine lysophospholipase activity"/>
    <property type="evidence" value="ECO:0007669"/>
    <property type="project" value="TreeGrafter"/>
</dbReference>
<dbReference type="InterPro" id="IPR036514">
    <property type="entry name" value="SGNH_hydro_sf"/>
</dbReference>
<dbReference type="InterPro" id="IPR051532">
    <property type="entry name" value="Ester_Hydrolysis_Enzymes"/>
</dbReference>
<dbReference type="PANTHER" id="PTHR30383">
    <property type="entry name" value="THIOESTERASE 1/PROTEASE 1/LYSOPHOSPHOLIPASE L1"/>
    <property type="match status" value="1"/>
</dbReference>
<gene>
    <name evidence="3" type="ORF">HHL09_16960</name>
</gene>